<evidence type="ECO:0000313" key="2">
    <source>
        <dbReference type="Proteomes" id="UP000230069"/>
    </source>
</evidence>
<evidence type="ECO:0000313" key="1">
    <source>
        <dbReference type="EMBL" id="PIA39249.1"/>
    </source>
</evidence>
<protein>
    <submittedName>
        <fullName evidence="1">Uncharacterized protein</fullName>
    </submittedName>
</protein>
<name>A0A2G5D6W0_AQUCA</name>
<organism evidence="1 2">
    <name type="scientific">Aquilegia coerulea</name>
    <name type="common">Rocky mountain columbine</name>
    <dbReference type="NCBI Taxonomy" id="218851"/>
    <lineage>
        <taxon>Eukaryota</taxon>
        <taxon>Viridiplantae</taxon>
        <taxon>Streptophyta</taxon>
        <taxon>Embryophyta</taxon>
        <taxon>Tracheophyta</taxon>
        <taxon>Spermatophyta</taxon>
        <taxon>Magnoliopsida</taxon>
        <taxon>Ranunculales</taxon>
        <taxon>Ranunculaceae</taxon>
        <taxon>Thalictroideae</taxon>
        <taxon>Aquilegia</taxon>
    </lineage>
</organism>
<proteinExistence type="predicted"/>
<sequence length="74" mass="8507">MFSRVFESVSSSVFVFQVLNLRTTALCLLFRSLEPHFESTSKSRYFSNLQVSRVTSAISVMPITCLMKCLLEEY</sequence>
<keyword evidence="2" id="KW-1185">Reference proteome</keyword>
<dbReference type="InParanoid" id="A0A2G5D6W0"/>
<dbReference type="EMBL" id="KZ305044">
    <property type="protein sequence ID" value="PIA39249.1"/>
    <property type="molecule type" value="Genomic_DNA"/>
</dbReference>
<dbReference type="Proteomes" id="UP000230069">
    <property type="component" value="Unassembled WGS sequence"/>
</dbReference>
<gene>
    <name evidence="1" type="ORF">AQUCO_02700437v1</name>
</gene>
<dbReference type="AlphaFoldDB" id="A0A2G5D6W0"/>
<accession>A0A2G5D6W0</accession>
<reference evidence="1 2" key="1">
    <citation type="submission" date="2017-09" db="EMBL/GenBank/DDBJ databases">
        <title>WGS assembly of Aquilegia coerulea Goldsmith.</title>
        <authorList>
            <person name="Hodges S."/>
            <person name="Kramer E."/>
            <person name="Nordborg M."/>
            <person name="Tomkins J."/>
            <person name="Borevitz J."/>
            <person name="Derieg N."/>
            <person name="Yan J."/>
            <person name="Mihaltcheva S."/>
            <person name="Hayes R.D."/>
            <person name="Rokhsar D."/>
        </authorList>
    </citation>
    <scope>NUCLEOTIDE SEQUENCE [LARGE SCALE GENOMIC DNA]</scope>
    <source>
        <strain evidence="2">cv. Goldsmith</strain>
    </source>
</reference>